<dbReference type="AlphaFoldDB" id="A0A9P7C005"/>
<protein>
    <submittedName>
        <fullName evidence="1">Uncharacterized protein</fullName>
    </submittedName>
</protein>
<name>A0A9P7C005_9FUNG</name>
<sequence>MSREVISDMMDVIGGKGIILGPRNFAGRSWQAAPIAITVEGANIMTRSLLIFGQGAILCHPSSTAACSATSASASPMPCVRSGSA</sequence>
<comment type="caution">
    <text evidence="1">The sequence shown here is derived from an EMBL/GenBank/DDBJ whole genome shotgun (WGS) entry which is preliminary data.</text>
</comment>
<evidence type="ECO:0000313" key="2">
    <source>
        <dbReference type="Proteomes" id="UP000740926"/>
    </source>
</evidence>
<reference evidence="1 2" key="1">
    <citation type="journal article" date="2020" name="Microb. Genom.">
        <title>Genetic diversity of clinical and environmental Mucorales isolates obtained from an investigation of mucormycosis cases among solid organ transplant recipients.</title>
        <authorList>
            <person name="Nguyen M.H."/>
            <person name="Kaul D."/>
            <person name="Muto C."/>
            <person name="Cheng S.J."/>
            <person name="Richter R.A."/>
            <person name="Bruno V.M."/>
            <person name="Liu G."/>
            <person name="Beyhan S."/>
            <person name="Sundermann A.J."/>
            <person name="Mounaud S."/>
            <person name="Pasculle A.W."/>
            <person name="Nierman W.C."/>
            <person name="Driscoll E."/>
            <person name="Cumbie R."/>
            <person name="Clancy C.J."/>
            <person name="Dupont C.L."/>
        </authorList>
    </citation>
    <scope>NUCLEOTIDE SEQUENCE [LARGE SCALE GENOMIC DNA]</scope>
    <source>
        <strain evidence="1 2">GL24</strain>
    </source>
</reference>
<dbReference type="EMBL" id="JAANIU010013276">
    <property type="protein sequence ID" value="KAG1530057.1"/>
    <property type="molecule type" value="Genomic_DNA"/>
</dbReference>
<gene>
    <name evidence="1" type="ORF">G6F50_017573</name>
</gene>
<dbReference type="Proteomes" id="UP000740926">
    <property type="component" value="Unassembled WGS sequence"/>
</dbReference>
<keyword evidence="2" id="KW-1185">Reference proteome</keyword>
<evidence type="ECO:0000313" key="1">
    <source>
        <dbReference type="EMBL" id="KAG1530057.1"/>
    </source>
</evidence>
<accession>A0A9P7C005</accession>
<proteinExistence type="predicted"/>
<organism evidence="1 2">
    <name type="scientific">Rhizopus delemar</name>
    <dbReference type="NCBI Taxonomy" id="936053"/>
    <lineage>
        <taxon>Eukaryota</taxon>
        <taxon>Fungi</taxon>
        <taxon>Fungi incertae sedis</taxon>
        <taxon>Mucoromycota</taxon>
        <taxon>Mucoromycotina</taxon>
        <taxon>Mucoromycetes</taxon>
        <taxon>Mucorales</taxon>
        <taxon>Mucorineae</taxon>
        <taxon>Rhizopodaceae</taxon>
        <taxon>Rhizopus</taxon>
    </lineage>
</organism>